<evidence type="ECO:0000313" key="1">
    <source>
        <dbReference type="EMBL" id="SFD53160.1"/>
    </source>
</evidence>
<reference evidence="2" key="1">
    <citation type="submission" date="2016-10" db="EMBL/GenBank/DDBJ databases">
        <authorList>
            <person name="Varghese N."/>
            <person name="Submissions S."/>
        </authorList>
    </citation>
    <scope>NUCLEOTIDE SEQUENCE [LARGE SCALE GENOMIC DNA]</scope>
    <source>
        <strain evidence="2">ATCC 25963</strain>
    </source>
</reference>
<evidence type="ECO:0000313" key="2">
    <source>
        <dbReference type="Proteomes" id="UP000199400"/>
    </source>
</evidence>
<proteinExistence type="predicted"/>
<organism evidence="1 2">
    <name type="scientific">Nannocystis exedens</name>
    <dbReference type="NCBI Taxonomy" id="54"/>
    <lineage>
        <taxon>Bacteria</taxon>
        <taxon>Pseudomonadati</taxon>
        <taxon>Myxococcota</taxon>
        <taxon>Polyangia</taxon>
        <taxon>Nannocystales</taxon>
        <taxon>Nannocystaceae</taxon>
        <taxon>Nannocystis</taxon>
    </lineage>
</organism>
<dbReference type="EMBL" id="FOMX01000002">
    <property type="protein sequence ID" value="SFD53160.1"/>
    <property type="molecule type" value="Genomic_DNA"/>
</dbReference>
<sequence length="39" mass="4041">MLVASLLDEQARALVLGASVAEPLDRGHLLTALAQVRAA</sequence>
<gene>
    <name evidence="1" type="ORF">SAMN02745121_00462</name>
</gene>
<dbReference type="Proteomes" id="UP000199400">
    <property type="component" value="Unassembled WGS sequence"/>
</dbReference>
<name>A0A1I1TCG7_9BACT</name>
<protein>
    <submittedName>
        <fullName evidence="1">Uncharacterized protein</fullName>
    </submittedName>
</protein>
<keyword evidence="2" id="KW-1185">Reference proteome</keyword>
<accession>A0A1I1TCG7</accession>
<dbReference type="AlphaFoldDB" id="A0A1I1TCG7"/>